<sequence length="521" mass="58203">MGQSPSSQNAHYLQKQGRQIYEQADPFIIATSASSTSSIPNGRRIQDPGLADSAKQLLYNGHHRDVRNARLTKHGEQLNESDRAHFCLFCDRSFERKNGLQEHLTVHDPAYRSKLERERARGEERQSRNQQDEVQAQNDLYSFCRVCNKDFRFQPERLLNHHILAEKHRNVRSRRELHPTNNRPELWCALCETRFTHTDGKRKHMLELNDHNIRYRELEAQALRVPNFDRSILERPSPEVLSAMADSSRSQRPARTGRGVNANASVDTSVRPGPRARIVNERAGEESSLHYCAPCDRYFLSAQELVLHQSEERCTTPASDSAAPIDLQPPGTSDGSQSTTDLSDANALRTPPPTNRIYIPAATQSMYNLTIPIPMPAPTATPNTLPELDMPTSPLLPPFPPPPYELEDSSNSLSVPVPSSSNSDVPPRPPESIIATSARMVRALPAQPSVQAESSSSSSAEPEGPGMECSLCLEREDNLSSLACGHIFGTECIRDTLKEDLRCPICREPAALTDLRRVFLS</sequence>
<dbReference type="PROSITE" id="PS00028">
    <property type="entry name" value="ZINC_FINGER_C2H2_1"/>
    <property type="match status" value="1"/>
</dbReference>
<reference evidence="5" key="1">
    <citation type="submission" date="2016-06" db="EMBL/GenBank/DDBJ databases">
        <title>Draft Genome sequence of the fungus Inonotus baumii.</title>
        <authorList>
            <person name="Zhu H."/>
            <person name="Lin W."/>
        </authorList>
    </citation>
    <scope>NUCLEOTIDE SEQUENCE</scope>
    <source>
        <strain evidence="5">821</strain>
    </source>
</reference>
<proteinExistence type="predicted"/>
<accession>A0A9Q5I411</accession>
<dbReference type="InterPro" id="IPR001841">
    <property type="entry name" value="Znf_RING"/>
</dbReference>
<protein>
    <recommendedName>
        <fullName evidence="7">RING-type domain-containing protein</fullName>
    </recommendedName>
</protein>
<dbReference type="PROSITE" id="PS50157">
    <property type="entry name" value="ZINC_FINGER_C2H2_2"/>
    <property type="match status" value="1"/>
</dbReference>
<dbReference type="PANTHER" id="PTHR23041:SF78">
    <property type="entry name" value="E3 UBIQUITIN-PROTEIN LIGASE RNF4"/>
    <property type="match status" value="1"/>
</dbReference>
<dbReference type="InterPro" id="IPR013087">
    <property type="entry name" value="Znf_C2H2_type"/>
</dbReference>
<dbReference type="SMART" id="SM00355">
    <property type="entry name" value="ZnF_C2H2"/>
    <property type="match status" value="3"/>
</dbReference>
<comment type="caution">
    <text evidence="5">The sequence shown here is derived from an EMBL/GenBank/DDBJ whole genome shotgun (WGS) entry which is preliminary data.</text>
</comment>
<keyword evidence="1" id="KW-0862">Zinc</keyword>
<feature type="region of interest" description="Disordered" evidence="2">
    <location>
        <begin position="378"/>
        <end position="431"/>
    </location>
</feature>
<feature type="region of interest" description="Disordered" evidence="2">
    <location>
        <begin position="105"/>
        <end position="134"/>
    </location>
</feature>
<feature type="domain" description="C2H2-type" evidence="4">
    <location>
        <begin position="85"/>
        <end position="107"/>
    </location>
</feature>
<keyword evidence="1" id="KW-0863">Zinc-finger</keyword>
<dbReference type="Proteomes" id="UP000757232">
    <property type="component" value="Unassembled WGS sequence"/>
</dbReference>
<gene>
    <name evidence="5" type="ORF">A7U60_g1674</name>
</gene>
<dbReference type="InterPro" id="IPR047134">
    <property type="entry name" value="RNF4"/>
</dbReference>
<dbReference type="InterPro" id="IPR013083">
    <property type="entry name" value="Znf_RING/FYVE/PHD"/>
</dbReference>
<dbReference type="Gene3D" id="3.30.40.10">
    <property type="entry name" value="Zinc/RING finger domain, C3HC4 (zinc finger)"/>
    <property type="match status" value="1"/>
</dbReference>
<dbReference type="EMBL" id="LNZH02000106">
    <property type="protein sequence ID" value="OCB91109.1"/>
    <property type="molecule type" value="Genomic_DNA"/>
</dbReference>
<evidence type="ECO:0000256" key="1">
    <source>
        <dbReference type="PROSITE-ProRule" id="PRU00042"/>
    </source>
</evidence>
<evidence type="ECO:0000313" key="5">
    <source>
        <dbReference type="EMBL" id="OCB91109.1"/>
    </source>
</evidence>
<evidence type="ECO:0000259" key="3">
    <source>
        <dbReference type="PROSITE" id="PS50089"/>
    </source>
</evidence>
<feature type="compositionally biased region" description="Pro residues" evidence="2">
    <location>
        <begin position="394"/>
        <end position="404"/>
    </location>
</feature>
<dbReference type="GO" id="GO:0008270">
    <property type="term" value="F:zinc ion binding"/>
    <property type="evidence" value="ECO:0007669"/>
    <property type="project" value="UniProtKB-KW"/>
</dbReference>
<keyword evidence="1" id="KW-0479">Metal-binding</keyword>
<dbReference type="SUPFAM" id="SSF57850">
    <property type="entry name" value="RING/U-box"/>
    <property type="match status" value="1"/>
</dbReference>
<feature type="compositionally biased region" description="Basic and acidic residues" evidence="2">
    <location>
        <begin position="105"/>
        <end position="131"/>
    </location>
</feature>
<feature type="compositionally biased region" description="Low complexity" evidence="2">
    <location>
        <begin position="409"/>
        <end position="425"/>
    </location>
</feature>
<dbReference type="OrthoDB" id="6270329at2759"/>
<dbReference type="AlphaFoldDB" id="A0A9Q5I411"/>
<evidence type="ECO:0008006" key="7">
    <source>
        <dbReference type="Google" id="ProtNLM"/>
    </source>
</evidence>
<dbReference type="Pfam" id="PF13639">
    <property type="entry name" value="zf-RING_2"/>
    <property type="match status" value="1"/>
</dbReference>
<feature type="compositionally biased region" description="Polar residues" evidence="2">
    <location>
        <begin position="330"/>
        <end position="343"/>
    </location>
</feature>
<dbReference type="PROSITE" id="PS50089">
    <property type="entry name" value="ZF_RING_2"/>
    <property type="match status" value="1"/>
</dbReference>
<feature type="region of interest" description="Disordered" evidence="2">
    <location>
        <begin position="316"/>
        <end position="354"/>
    </location>
</feature>
<feature type="domain" description="RING-type" evidence="3">
    <location>
        <begin position="469"/>
        <end position="507"/>
    </location>
</feature>
<dbReference type="SMART" id="SM00184">
    <property type="entry name" value="RING"/>
    <property type="match status" value="1"/>
</dbReference>
<feature type="compositionally biased region" description="Low complexity" evidence="2">
    <location>
        <begin position="445"/>
        <end position="463"/>
    </location>
</feature>
<feature type="region of interest" description="Disordered" evidence="2">
    <location>
        <begin position="239"/>
        <end position="276"/>
    </location>
</feature>
<dbReference type="PANTHER" id="PTHR23041">
    <property type="entry name" value="RING FINGER DOMAIN-CONTAINING"/>
    <property type="match status" value="1"/>
</dbReference>
<evidence type="ECO:0000313" key="6">
    <source>
        <dbReference type="Proteomes" id="UP000757232"/>
    </source>
</evidence>
<feature type="region of interest" description="Disordered" evidence="2">
    <location>
        <begin position="444"/>
        <end position="467"/>
    </location>
</feature>
<evidence type="ECO:0000256" key="2">
    <source>
        <dbReference type="SAM" id="MobiDB-lite"/>
    </source>
</evidence>
<keyword evidence="6" id="KW-1185">Reference proteome</keyword>
<evidence type="ECO:0000259" key="4">
    <source>
        <dbReference type="PROSITE" id="PS50157"/>
    </source>
</evidence>
<organism evidence="5 6">
    <name type="scientific">Sanghuangporus baumii</name>
    <name type="common">Phellinus baumii</name>
    <dbReference type="NCBI Taxonomy" id="108892"/>
    <lineage>
        <taxon>Eukaryota</taxon>
        <taxon>Fungi</taxon>
        <taxon>Dikarya</taxon>
        <taxon>Basidiomycota</taxon>
        <taxon>Agaricomycotina</taxon>
        <taxon>Agaricomycetes</taxon>
        <taxon>Hymenochaetales</taxon>
        <taxon>Hymenochaetaceae</taxon>
        <taxon>Sanghuangporus</taxon>
    </lineage>
</organism>
<name>A0A9Q5I411_SANBA</name>